<keyword evidence="2" id="KW-1185">Reference proteome</keyword>
<dbReference type="OrthoDB" id="3559235at2759"/>
<proteinExistence type="predicted"/>
<protein>
    <submittedName>
        <fullName evidence="1">Uncharacterized protein</fullName>
    </submittedName>
</protein>
<dbReference type="EMBL" id="ML986596">
    <property type="protein sequence ID" value="KAF2266730.1"/>
    <property type="molecule type" value="Genomic_DNA"/>
</dbReference>
<dbReference type="Proteomes" id="UP000800093">
    <property type="component" value="Unassembled WGS sequence"/>
</dbReference>
<accession>A0A9P4N216</accession>
<gene>
    <name evidence="1" type="ORF">CC78DRAFT_124338</name>
</gene>
<organism evidence="1 2">
    <name type="scientific">Lojkania enalia</name>
    <dbReference type="NCBI Taxonomy" id="147567"/>
    <lineage>
        <taxon>Eukaryota</taxon>
        <taxon>Fungi</taxon>
        <taxon>Dikarya</taxon>
        <taxon>Ascomycota</taxon>
        <taxon>Pezizomycotina</taxon>
        <taxon>Dothideomycetes</taxon>
        <taxon>Pleosporomycetidae</taxon>
        <taxon>Pleosporales</taxon>
        <taxon>Pleosporales incertae sedis</taxon>
        <taxon>Lojkania</taxon>
    </lineage>
</organism>
<dbReference type="AlphaFoldDB" id="A0A9P4N216"/>
<sequence length="267" mass="29433">MIVLEAISSIAAISQLLGQAITTIQKAQDARARVQGASARLDGYKDQLDSLISTLSFVHDEPELHTPAIREESEVIVNLGKELQRQLDVLAAQLERSKVKQYTHALISGERGEKDLDNAMTRLDRAKADFTARILTAHVGISGTMRTGFIAAMAIIQRVDQNVQRILGQRLAVAARLEGRSLGEESDGTIPLTNEEAWALHLVDKVSYEGNKAFDDAVMVQADLVERPIYTRRERSYINNEAHKTSLVLQGNVDADGLVNILRARRG</sequence>
<comment type="caution">
    <text evidence="1">The sequence shown here is derived from an EMBL/GenBank/DDBJ whole genome shotgun (WGS) entry which is preliminary data.</text>
</comment>
<reference evidence="2" key="1">
    <citation type="journal article" date="2020" name="Stud. Mycol.">
        <title>101 Dothideomycetes genomes: A test case for predicting lifestyles and emergence of pathogens.</title>
        <authorList>
            <person name="Haridas S."/>
            <person name="Albert R."/>
            <person name="Binder M."/>
            <person name="Bloem J."/>
            <person name="LaButti K."/>
            <person name="Salamov A."/>
            <person name="Andreopoulos B."/>
            <person name="Baker S."/>
            <person name="Barry K."/>
            <person name="Bills G."/>
            <person name="Bluhm B."/>
            <person name="Cannon C."/>
            <person name="Castanera R."/>
            <person name="Culley D."/>
            <person name="Daum C."/>
            <person name="Ezra D."/>
            <person name="Gonzalez J."/>
            <person name="Henrissat B."/>
            <person name="Kuo A."/>
            <person name="Liang C."/>
            <person name="Lipzen A."/>
            <person name="Lutzoni F."/>
            <person name="Magnuson J."/>
            <person name="Mondo S."/>
            <person name="Nolan M."/>
            <person name="Ohm R."/>
            <person name="Pangilinan J."/>
            <person name="Park H.-J."/>
            <person name="Ramirez L."/>
            <person name="Alfaro M."/>
            <person name="Sun H."/>
            <person name="Tritt A."/>
            <person name="Yoshinaga Y."/>
            <person name="Zwiers L.-H."/>
            <person name="Turgeon B."/>
            <person name="Goodwin S."/>
            <person name="Spatafora J."/>
            <person name="Crous P."/>
            <person name="Grigoriev I."/>
        </authorList>
    </citation>
    <scope>NUCLEOTIDE SEQUENCE [LARGE SCALE GENOMIC DNA]</scope>
    <source>
        <strain evidence="2">CBS 304.66</strain>
    </source>
</reference>
<evidence type="ECO:0000313" key="2">
    <source>
        <dbReference type="Proteomes" id="UP000800093"/>
    </source>
</evidence>
<name>A0A9P4N216_9PLEO</name>
<evidence type="ECO:0000313" key="1">
    <source>
        <dbReference type="EMBL" id="KAF2266730.1"/>
    </source>
</evidence>